<gene>
    <name evidence="2" type="ORF">MSL71_31600</name>
</gene>
<proteinExistence type="predicted"/>
<evidence type="ECO:0000259" key="1">
    <source>
        <dbReference type="Pfam" id="PF17131"/>
    </source>
</evidence>
<reference evidence="2 3" key="1">
    <citation type="submission" date="2019-03" db="EMBL/GenBank/DDBJ databases">
        <authorList>
            <person name="Nijsse B."/>
        </authorList>
    </citation>
    <scope>NUCLEOTIDE SEQUENCE [LARGE SCALE GENOMIC DNA]</scope>
    <source>
        <strain evidence="2">Desulfoluna butyratoxydans MSL71</strain>
    </source>
</reference>
<evidence type="ECO:0000313" key="3">
    <source>
        <dbReference type="Proteomes" id="UP000507962"/>
    </source>
</evidence>
<keyword evidence="2" id="KW-0449">Lipoprotein</keyword>
<dbReference type="Proteomes" id="UP000507962">
    <property type="component" value="Unassembled WGS sequence"/>
</dbReference>
<dbReference type="InterPro" id="IPR033399">
    <property type="entry name" value="TP_0789-like"/>
</dbReference>
<dbReference type="AlphaFoldDB" id="A0A4U8YUD7"/>
<keyword evidence="3" id="KW-1185">Reference proteome</keyword>
<dbReference type="EMBL" id="CAADHO010000005">
    <property type="protein sequence ID" value="VFQ45502.1"/>
    <property type="molecule type" value="Genomic_DNA"/>
</dbReference>
<organism evidence="2 3">
    <name type="scientific">Desulfoluna butyratoxydans</name>
    <dbReference type="NCBI Taxonomy" id="231438"/>
    <lineage>
        <taxon>Bacteria</taxon>
        <taxon>Pseudomonadati</taxon>
        <taxon>Thermodesulfobacteriota</taxon>
        <taxon>Desulfobacteria</taxon>
        <taxon>Desulfobacterales</taxon>
        <taxon>Desulfolunaceae</taxon>
        <taxon>Desulfoluna</taxon>
    </lineage>
</organism>
<accession>A0A4U8YUD7</accession>
<dbReference type="RefSeq" id="WP_180142101.1">
    <property type="nucleotide sequence ID" value="NZ_CAADHO010000005.1"/>
</dbReference>
<feature type="domain" description="Uncharacterized protein TP-0789" evidence="1">
    <location>
        <begin position="79"/>
        <end position="256"/>
    </location>
</feature>
<dbReference type="Gene3D" id="2.50.20.10">
    <property type="entry name" value="Lipoprotein localisation LolA/LolB/LppX"/>
    <property type="match status" value="1"/>
</dbReference>
<name>A0A4U8YUD7_9BACT</name>
<evidence type="ECO:0000313" key="2">
    <source>
        <dbReference type="EMBL" id="VFQ45502.1"/>
    </source>
</evidence>
<protein>
    <submittedName>
        <fullName evidence="2">Putative outer membrane lipoprotein-sorting protein</fullName>
    </submittedName>
</protein>
<dbReference type="Pfam" id="PF17131">
    <property type="entry name" value="LolA_like"/>
    <property type="match status" value="1"/>
</dbReference>
<sequence length="256" mass="29242">MVTGREEQMVKMRKIMILAVVGVMIHAGAFALTGREVVDRSEEIASPDTATSEVVMEIEKKGKVTEKVFTLTAMDTEDGEDRALIAFHKPSRIKLLTHAHKGKDDDQWLQMSSGRVKRISQSSKKKAFVNSHFTYEDIASRDVDDYAYTLLGKETVAGEPCYMVESLRIRGKKVYDKTVLYISEKDWFLRKMDYYSKGKLLKILENKDIRTVDGILTPYEVVMSRAGNGGQTRLLLQEIRYNLPMKATDFRKESLR</sequence>
<dbReference type="CDD" id="cd16329">
    <property type="entry name" value="LolA_like"/>
    <property type="match status" value="1"/>
</dbReference>